<dbReference type="PROSITE" id="PS51787">
    <property type="entry name" value="LON_N"/>
    <property type="match status" value="1"/>
</dbReference>
<dbReference type="SUPFAM" id="SSF88697">
    <property type="entry name" value="PUA domain-like"/>
    <property type="match status" value="1"/>
</dbReference>
<dbReference type="OrthoDB" id="25394at2"/>
<organism evidence="2 3">
    <name type="scientific">Allokutzneria albata</name>
    <name type="common">Kibdelosporangium albatum</name>
    <dbReference type="NCBI Taxonomy" id="211114"/>
    <lineage>
        <taxon>Bacteria</taxon>
        <taxon>Bacillati</taxon>
        <taxon>Actinomycetota</taxon>
        <taxon>Actinomycetes</taxon>
        <taxon>Pseudonocardiales</taxon>
        <taxon>Pseudonocardiaceae</taxon>
        <taxon>Allokutzneria</taxon>
    </lineage>
</organism>
<dbReference type="Gene3D" id="2.30.130.40">
    <property type="entry name" value="LON domain-like"/>
    <property type="match status" value="1"/>
</dbReference>
<proteinExistence type="predicted"/>
<gene>
    <name evidence="2" type="ORF">SAMN04489726_3907</name>
</gene>
<dbReference type="InterPro" id="IPR046336">
    <property type="entry name" value="Lon_prtase_N_sf"/>
</dbReference>
<protein>
    <recommendedName>
        <fullName evidence="1">Lon N-terminal domain-containing protein</fullName>
    </recommendedName>
</protein>
<dbReference type="eggNOG" id="COG2802">
    <property type="taxonomic scope" value="Bacteria"/>
</dbReference>
<reference evidence="2 3" key="1">
    <citation type="submission" date="2016-10" db="EMBL/GenBank/DDBJ databases">
        <authorList>
            <person name="de Groot N.N."/>
        </authorList>
    </citation>
    <scope>NUCLEOTIDE SEQUENCE [LARGE SCALE GENOMIC DNA]</scope>
    <source>
        <strain evidence="2 3">DSM 44149</strain>
    </source>
</reference>
<dbReference type="InterPro" id="IPR003111">
    <property type="entry name" value="Lon_prtase_N"/>
</dbReference>
<dbReference type="PANTHER" id="PTHR46732:SF8">
    <property type="entry name" value="ATP-DEPENDENT PROTEASE LA (LON) DOMAIN PROTEIN"/>
    <property type="match status" value="1"/>
</dbReference>
<evidence type="ECO:0000313" key="3">
    <source>
        <dbReference type="Proteomes" id="UP000183376"/>
    </source>
</evidence>
<keyword evidence="3" id="KW-1185">Reference proteome</keyword>
<dbReference type="Gene3D" id="1.20.58.1480">
    <property type="match status" value="1"/>
</dbReference>
<feature type="domain" description="Lon N-terminal" evidence="1">
    <location>
        <begin position="2"/>
        <end position="201"/>
    </location>
</feature>
<dbReference type="InterPro" id="IPR015947">
    <property type="entry name" value="PUA-like_sf"/>
</dbReference>
<dbReference type="AlphaFoldDB" id="A0A1G9WZV7"/>
<evidence type="ECO:0000259" key="1">
    <source>
        <dbReference type="PROSITE" id="PS51787"/>
    </source>
</evidence>
<dbReference type="PANTHER" id="PTHR46732">
    <property type="entry name" value="ATP-DEPENDENT PROTEASE LA (LON) DOMAIN PROTEIN"/>
    <property type="match status" value="1"/>
</dbReference>
<name>A0A1G9WZV7_ALLAB</name>
<dbReference type="Pfam" id="PF02190">
    <property type="entry name" value="LON_substr_bdg"/>
    <property type="match status" value="1"/>
</dbReference>
<dbReference type="EMBL" id="LT629701">
    <property type="protein sequence ID" value="SDM89987.1"/>
    <property type="molecule type" value="Genomic_DNA"/>
</dbReference>
<evidence type="ECO:0000313" key="2">
    <source>
        <dbReference type="EMBL" id="SDM89987.1"/>
    </source>
</evidence>
<dbReference type="Proteomes" id="UP000183376">
    <property type="component" value="Chromosome I"/>
</dbReference>
<dbReference type="RefSeq" id="WP_030430882.1">
    <property type="nucleotide sequence ID" value="NZ_JOEF01000016.1"/>
</dbReference>
<dbReference type="STRING" id="211114.SAMN04489726_3907"/>
<dbReference type="SMART" id="SM00464">
    <property type="entry name" value="LON"/>
    <property type="match status" value="1"/>
</dbReference>
<sequence>MTETLPLFPLGAVLLPGASMPLHVFEPRYRQLVIDLVKGLRPERTFGVVAVRQGWDMRTDDMAAVHRVGCSALLREARQLPEGRYDIVVRGRRRFRLVDVDHHAAPYLVAEVEWLPDSPVTDADLVAKLADLARAAHRAYCTTAWREEDWREPCTSEDMTTLAHVLAEDCLLSLDDRQRMLEEGDPVRRLRMVRGLLKREAEILRSLRAVPAPLSEFAADFAKN</sequence>
<accession>A0A1G9WZV7</accession>